<gene>
    <name evidence="1" type="ORF">CTRU02_206973</name>
</gene>
<keyword evidence="2" id="KW-1185">Reference proteome</keyword>
<proteinExistence type="predicted"/>
<dbReference type="Proteomes" id="UP000805649">
    <property type="component" value="Unassembled WGS sequence"/>
</dbReference>
<protein>
    <submittedName>
        <fullName evidence="1">Uncharacterized protein</fullName>
    </submittedName>
</protein>
<comment type="caution">
    <text evidence="1">The sequence shown here is derived from an EMBL/GenBank/DDBJ whole genome shotgun (WGS) entry which is preliminary data.</text>
</comment>
<organism evidence="1 2">
    <name type="scientific">Colletotrichum truncatum</name>
    <name type="common">Anthracnose fungus</name>
    <name type="synonym">Colletotrichum capsici</name>
    <dbReference type="NCBI Taxonomy" id="5467"/>
    <lineage>
        <taxon>Eukaryota</taxon>
        <taxon>Fungi</taxon>
        <taxon>Dikarya</taxon>
        <taxon>Ascomycota</taxon>
        <taxon>Pezizomycotina</taxon>
        <taxon>Sordariomycetes</taxon>
        <taxon>Hypocreomycetidae</taxon>
        <taxon>Glomerellales</taxon>
        <taxon>Glomerellaceae</taxon>
        <taxon>Colletotrichum</taxon>
        <taxon>Colletotrichum truncatum species complex</taxon>
    </lineage>
</organism>
<reference evidence="1 2" key="1">
    <citation type="journal article" date="2020" name="Phytopathology">
        <title>Genome Sequence Resources of Colletotrichum truncatum, C. plurivorum, C. musicola, and C. sojae: Four Species Pathogenic to Soybean (Glycine max).</title>
        <authorList>
            <person name="Rogerio F."/>
            <person name="Boufleur T.R."/>
            <person name="Ciampi-Guillardi M."/>
            <person name="Sukno S.A."/>
            <person name="Thon M.R."/>
            <person name="Massola Junior N.S."/>
            <person name="Baroncelli R."/>
        </authorList>
    </citation>
    <scope>NUCLEOTIDE SEQUENCE [LARGE SCALE GENOMIC DNA]</scope>
    <source>
        <strain evidence="1 2">CMES1059</strain>
    </source>
</reference>
<dbReference type="EMBL" id="VUJX02000004">
    <property type="protein sequence ID" value="KAL0937242.1"/>
    <property type="molecule type" value="Genomic_DNA"/>
</dbReference>
<name>A0ACC3YZB2_COLTU</name>
<accession>A0ACC3YZB2</accession>
<sequence length="279" mass="29082">MKSSISFLTLLVRFGGTVVVQPPGDVNGLASIWCYTYLSTYLEPITTGSTSPSPTSLSVSPNPSAIGSTSTLSVLRTPPTSLPGSTTASDTTTILGFTSSSGYVTPSGLSPFSSSALPLIPSSSLTTELVSTPTPSALVDRQIILFILPGGVTKRDLRKRNLGGFFKNDIAADRLSCDAATIFNLSLSRLLYAGNPIHYTPGDNNKALRTTTVPSVNAITTTFGIVGGTLQFLNSSLPGGRANFCQDPLGQVYITFASTPVDCAPVQILAYGGKMDLSL</sequence>
<evidence type="ECO:0000313" key="1">
    <source>
        <dbReference type="EMBL" id="KAL0937242.1"/>
    </source>
</evidence>
<evidence type="ECO:0000313" key="2">
    <source>
        <dbReference type="Proteomes" id="UP000805649"/>
    </source>
</evidence>